<organism evidence="1 2">
    <name type="scientific">Steinernema glaseri</name>
    <dbReference type="NCBI Taxonomy" id="37863"/>
    <lineage>
        <taxon>Eukaryota</taxon>
        <taxon>Metazoa</taxon>
        <taxon>Ecdysozoa</taxon>
        <taxon>Nematoda</taxon>
        <taxon>Chromadorea</taxon>
        <taxon>Rhabditida</taxon>
        <taxon>Tylenchina</taxon>
        <taxon>Panagrolaimomorpha</taxon>
        <taxon>Strongyloidoidea</taxon>
        <taxon>Steinernematidae</taxon>
        <taxon>Steinernema</taxon>
    </lineage>
</organism>
<accession>A0A1I7YCD3</accession>
<dbReference type="Proteomes" id="UP000095287">
    <property type="component" value="Unplaced"/>
</dbReference>
<evidence type="ECO:0000313" key="2">
    <source>
        <dbReference type="WBParaSite" id="L893_g14703.t1"/>
    </source>
</evidence>
<keyword evidence="1" id="KW-1185">Reference proteome</keyword>
<protein>
    <submittedName>
        <fullName evidence="2">Uncharacterized protein</fullName>
    </submittedName>
</protein>
<dbReference type="WBParaSite" id="L893_g14703.t1">
    <property type="protein sequence ID" value="L893_g14703.t1"/>
    <property type="gene ID" value="L893_g14703"/>
</dbReference>
<evidence type="ECO:0000313" key="1">
    <source>
        <dbReference type="Proteomes" id="UP000095287"/>
    </source>
</evidence>
<sequence length="75" mass="8470">MRIVPSPRVNQHCIALTLYPPFQSPPGVTPFGTHRATSSTLIKPHNQDFCVMKDAHYFKKNWSQVKFALSGVTDQ</sequence>
<dbReference type="AlphaFoldDB" id="A0A1I7YCD3"/>
<reference evidence="2" key="1">
    <citation type="submission" date="2016-11" db="UniProtKB">
        <authorList>
            <consortium name="WormBaseParasite"/>
        </authorList>
    </citation>
    <scope>IDENTIFICATION</scope>
</reference>
<proteinExistence type="predicted"/>
<name>A0A1I7YCD3_9BILA</name>